<feature type="chain" id="PRO_5011461113" evidence="1">
    <location>
        <begin position="21"/>
        <end position="391"/>
    </location>
</feature>
<dbReference type="AlphaFoldDB" id="A0A1G8G3R7"/>
<evidence type="ECO:0000313" key="3">
    <source>
        <dbReference type="Proteomes" id="UP000198923"/>
    </source>
</evidence>
<dbReference type="InterPro" id="IPR029046">
    <property type="entry name" value="LolA/LolB/LppX"/>
</dbReference>
<keyword evidence="3" id="KW-1185">Reference proteome</keyword>
<feature type="signal peptide" evidence="1">
    <location>
        <begin position="1"/>
        <end position="20"/>
    </location>
</feature>
<dbReference type="Gene3D" id="2.50.20.10">
    <property type="entry name" value="Lipoprotein localisation LolA/LolB/LppX"/>
    <property type="match status" value="1"/>
</dbReference>
<organism evidence="2 3">
    <name type="scientific">Sinosporangium album</name>
    <dbReference type="NCBI Taxonomy" id="504805"/>
    <lineage>
        <taxon>Bacteria</taxon>
        <taxon>Bacillati</taxon>
        <taxon>Actinomycetota</taxon>
        <taxon>Actinomycetes</taxon>
        <taxon>Streptosporangiales</taxon>
        <taxon>Streptosporangiaceae</taxon>
        <taxon>Sinosporangium</taxon>
    </lineage>
</organism>
<evidence type="ECO:0000313" key="2">
    <source>
        <dbReference type="EMBL" id="SDH89093.1"/>
    </source>
</evidence>
<dbReference type="SUPFAM" id="SSF89392">
    <property type="entry name" value="Prokaryotic lipoproteins and lipoprotein localization factors"/>
    <property type="match status" value="1"/>
</dbReference>
<gene>
    <name evidence="2" type="ORF">SAMN05421505_12576</name>
</gene>
<keyword evidence="1" id="KW-0732">Signal</keyword>
<dbReference type="PANTHER" id="PTHR37507">
    <property type="entry name" value="SPORULATION PROTEIN YDCC"/>
    <property type="match status" value="1"/>
</dbReference>
<dbReference type="PANTHER" id="PTHR37507:SF2">
    <property type="entry name" value="SPORULATION PROTEIN YDCC"/>
    <property type="match status" value="1"/>
</dbReference>
<name>A0A1G8G3R7_9ACTN</name>
<dbReference type="InterPro" id="IPR052944">
    <property type="entry name" value="Sporulation_related"/>
</dbReference>
<dbReference type="Proteomes" id="UP000198923">
    <property type="component" value="Unassembled WGS sequence"/>
</dbReference>
<accession>A0A1G8G3R7</accession>
<dbReference type="STRING" id="504805.SAMN05421505_12576"/>
<sequence>MPLAAVAVVAAAAGAGPVIATVRGAPALPERTAEQVIADMFRRTAEHARLPLSGTIVKTASLGIPGLPQSADGRHGGQTTSPAELLAGAHQFKIWYGGADRIRIARSEPMSEANLIAKGREGWLWESSADTATRVTLPGAGAPSPATTASPLATAASSLATTGSSLAAAAVTPVQAARHVLELIGGDTHVTVDDGEVVAGRAAYRLVLVPKSPDSLVEEVRLALDGENFIPLRLQVVAKGSAEPAIEFGFSEITFSPPAEENFTFTPPPGVTVKEMELSADTLKELGAERVPGKAPEGRATHIGTGWTTVASLPFNDRDLLAALWPAGADSESEPRRLVASVLNSGTKVSGPWGSGRLISTKLLTVLITDDGRLLVGAVTPKALTEAAGRL</sequence>
<reference evidence="2 3" key="1">
    <citation type="submission" date="2016-10" db="EMBL/GenBank/DDBJ databases">
        <authorList>
            <person name="de Groot N.N."/>
        </authorList>
    </citation>
    <scope>NUCLEOTIDE SEQUENCE [LARGE SCALE GENOMIC DNA]</scope>
    <source>
        <strain evidence="2 3">CPCC 201354</strain>
    </source>
</reference>
<dbReference type="EMBL" id="FNCN01000025">
    <property type="protein sequence ID" value="SDH89093.1"/>
    <property type="molecule type" value="Genomic_DNA"/>
</dbReference>
<proteinExistence type="predicted"/>
<evidence type="ECO:0000256" key="1">
    <source>
        <dbReference type="SAM" id="SignalP"/>
    </source>
</evidence>
<protein>
    <submittedName>
        <fullName evidence="2">Outer membrane lipoprotein-sorting protein</fullName>
    </submittedName>
</protein>
<keyword evidence="2" id="KW-0449">Lipoprotein</keyword>